<reference evidence="1 2" key="1">
    <citation type="submission" date="2019-03" db="EMBL/GenBank/DDBJ databases">
        <title>Genomic Encyclopedia of Type Strains, Phase IV (KMG-IV): sequencing the most valuable type-strain genomes for metagenomic binning, comparative biology and taxonomic classification.</title>
        <authorList>
            <person name="Goeker M."/>
        </authorList>
    </citation>
    <scope>NUCLEOTIDE SEQUENCE [LARGE SCALE GENOMIC DNA]</scope>
    <source>
        <strain evidence="1 2">DSM 29487</strain>
    </source>
</reference>
<dbReference type="AlphaFoldDB" id="A0A4R3YQD5"/>
<evidence type="ECO:0000313" key="1">
    <source>
        <dbReference type="EMBL" id="TCV93133.1"/>
    </source>
</evidence>
<name>A0A4R3YQD5_9FIRM</name>
<gene>
    <name evidence="1" type="ORF">EDD60_12454</name>
</gene>
<accession>A0A4R3YQD5</accession>
<protein>
    <submittedName>
        <fullName evidence="1">Uncharacterized protein</fullName>
    </submittedName>
</protein>
<dbReference type="EMBL" id="SMCQ01000024">
    <property type="protein sequence ID" value="TCV93133.1"/>
    <property type="molecule type" value="Genomic_DNA"/>
</dbReference>
<dbReference type="Proteomes" id="UP000295515">
    <property type="component" value="Unassembled WGS sequence"/>
</dbReference>
<organism evidence="1 2">
    <name type="scientific">Longibaculum muris</name>
    <dbReference type="NCBI Taxonomy" id="1796628"/>
    <lineage>
        <taxon>Bacteria</taxon>
        <taxon>Bacillati</taxon>
        <taxon>Bacillota</taxon>
        <taxon>Erysipelotrichia</taxon>
        <taxon>Erysipelotrichales</taxon>
        <taxon>Coprobacillaceae</taxon>
        <taxon>Longibaculum</taxon>
    </lineage>
</organism>
<dbReference type="RefSeq" id="WP_066444556.1">
    <property type="nucleotide sequence ID" value="NZ_CAUWFI010000018.1"/>
</dbReference>
<evidence type="ECO:0000313" key="2">
    <source>
        <dbReference type="Proteomes" id="UP000295515"/>
    </source>
</evidence>
<sequence length="71" mass="8518">MRSVVLDEQKANMCGICGAKEPFIEYKQLEDIHFIWCNKCHTITFFKQPQSDDKKRLIENEMNFYKTDLKK</sequence>
<dbReference type="GeneID" id="98916404"/>
<proteinExistence type="predicted"/>
<keyword evidence="2" id="KW-1185">Reference proteome</keyword>
<comment type="caution">
    <text evidence="1">The sequence shown here is derived from an EMBL/GenBank/DDBJ whole genome shotgun (WGS) entry which is preliminary data.</text>
</comment>